<dbReference type="PANTHER" id="PTHR34386">
    <property type="entry name" value="GLUTAREDOXIN"/>
    <property type="match status" value="1"/>
</dbReference>
<dbReference type="InterPro" id="IPR051548">
    <property type="entry name" value="Grx-like_ET"/>
</dbReference>
<protein>
    <submittedName>
        <fullName evidence="3">DUF547 domain-containing protein</fullName>
    </submittedName>
</protein>
<reference evidence="3 4" key="1">
    <citation type="submission" date="2021-03" db="EMBL/GenBank/DDBJ databases">
        <title>Complete genome of Parasphingorhabdus_sp.JHSY0214.</title>
        <authorList>
            <person name="Yoo J.H."/>
            <person name="Bae J.W."/>
        </authorList>
    </citation>
    <scope>NUCLEOTIDE SEQUENCE [LARGE SCALE GENOMIC DNA]</scope>
    <source>
        <strain evidence="3 4">JHSY0214</strain>
    </source>
</reference>
<dbReference type="PANTHER" id="PTHR34386:SF1">
    <property type="entry name" value="GLUTAREDOXIN-LIKE PROTEIN NRDH"/>
    <property type="match status" value="1"/>
</dbReference>
<keyword evidence="1" id="KW-0732">Signal</keyword>
<dbReference type="InterPro" id="IPR006869">
    <property type="entry name" value="DUF547"/>
</dbReference>
<feature type="chain" id="PRO_5046641241" evidence="1">
    <location>
        <begin position="21"/>
        <end position="264"/>
    </location>
</feature>
<accession>A0ABX7T5H6</accession>
<dbReference type="Pfam" id="PF04784">
    <property type="entry name" value="DUF547"/>
    <property type="match status" value="1"/>
</dbReference>
<name>A0ABX7T5H6_9SPHN</name>
<gene>
    <name evidence="3" type="ORF">J4G78_04220</name>
</gene>
<dbReference type="EMBL" id="CP071794">
    <property type="protein sequence ID" value="QTD56791.1"/>
    <property type="molecule type" value="Genomic_DNA"/>
</dbReference>
<dbReference type="RefSeq" id="WP_207988766.1">
    <property type="nucleotide sequence ID" value="NZ_CP071794.1"/>
</dbReference>
<proteinExistence type="predicted"/>
<keyword evidence="4" id="KW-1185">Reference proteome</keyword>
<dbReference type="Proteomes" id="UP000663923">
    <property type="component" value="Chromosome"/>
</dbReference>
<evidence type="ECO:0000313" key="3">
    <source>
        <dbReference type="EMBL" id="QTD56791.1"/>
    </source>
</evidence>
<evidence type="ECO:0000313" key="4">
    <source>
        <dbReference type="Proteomes" id="UP000663923"/>
    </source>
</evidence>
<sequence length="264" mass="29963">MLSRFLLSFVALSLSTSAWAAHDHSDWNSLLKRNVVVTGGGTSSKVNYARFKTDRAKLKTYLDSTSSVSQATFNKWSKNDQLAFLINAYNAWTVELILTEYPNLKSIKDLGSIIRSPWKQKFIPLFGKTVSLDHIEHTLIRGSGRYNEPRIHFAVNCASIGCPALRNSAYRGNTLSAQLQTATKDFLRDRSRNRLKDGKLQVSNIFKWYRGDFEKGWRGAQNLNQFLAIYAGSLDLTKGQQAALKSGKIKVSFLSYDWRLNRIR</sequence>
<evidence type="ECO:0000259" key="2">
    <source>
        <dbReference type="Pfam" id="PF04784"/>
    </source>
</evidence>
<organism evidence="3 4">
    <name type="scientific">Parasphingorhabdus cellanae</name>
    <dbReference type="NCBI Taxonomy" id="2806553"/>
    <lineage>
        <taxon>Bacteria</taxon>
        <taxon>Pseudomonadati</taxon>
        <taxon>Pseudomonadota</taxon>
        <taxon>Alphaproteobacteria</taxon>
        <taxon>Sphingomonadales</taxon>
        <taxon>Sphingomonadaceae</taxon>
        <taxon>Parasphingorhabdus</taxon>
    </lineage>
</organism>
<feature type="domain" description="DUF547" evidence="2">
    <location>
        <begin position="74"/>
        <end position="187"/>
    </location>
</feature>
<feature type="signal peptide" evidence="1">
    <location>
        <begin position="1"/>
        <end position="20"/>
    </location>
</feature>
<evidence type="ECO:0000256" key="1">
    <source>
        <dbReference type="SAM" id="SignalP"/>
    </source>
</evidence>